<dbReference type="Proteomes" id="UP000653674">
    <property type="component" value="Unassembled WGS sequence"/>
</dbReference>
<accession>A0A8J3LRG2</accession>
<dbReference type="AlphaFoldDB" id="A0A8J3LRG2"/>
<dbReference type="RefSeq" id="WP_203981119.1">
    <property type="nucleotide sequence ID" value="NZ_BAAAQJ010000026.1"/>
</dbReference>
<keyword evidence="1" id="KW-0812">Transmembrane</keyword>
<feature type="transmembrane region" description="Helical" evidence="1">
    <location>
        <begin position="21"/>
        <end position="40"/>
    </location>
</feature>
<comment type="caution">
    <text evidence="3">The sequence shown here is derived from an EMBL/GenBank/DDBJ whole genome shotgun (WGS) entry which is preliminary data.</text>
</comment>
<dbReference type="EMBL" id="BONU01000001">
    <property type="protein sequence ID" value="GIG71830.1"/>
    <property type="molecule type" value="Genomic_DNA"/>
</dbReference>
<evidence type="ECO:0000313" key="3">
    <source>
        <dbReference type="EMBL" id="GIG71830.1"/>
    </source>
</evidence>
<name>A0A8J3LRG2_9ACTN</name>
<feature type="domain" description="TadE-like" evidence="2">
    <location>
        <begin position="19"/>
        <end position="61"/>
    </location>
</feature>
<dbReference type="Pfam" id="PF07811">
    <property type="entry name" value="TadE"/>
    <property type="match status" value="1"/>
</dbReference>
<protein>
    <recommendedName>
        <fullName evidence="2">TadE-like domain-containing protein</fullName>
    </recommendedName>
</protein>
<dbReference type="InterPro" id="IPR012495">
    <property type="entry name" value="TadE-like_dom"/>
</dbReference>
<keyword evidence="4" id="KW-1185">Reference proteome</keyword>
<gene>
    <name evidence="3" type="ORF">Pfl04_02340</name>
</gene>
<keyword evidence="1" id="KW-1133">Transmembrane helix</keyword>
<keyword evidence="1" id="KW-0472">Membrane</keyword>
<proteinExistence type="predicted"/>
<sequence>MRTTAAGLTRTRKARRDDGAAAVEMALILPLLLFVLFGIVDFGRLLNAQITLTEAAREGARAAALYQNADARVQAATKDSLGGATVTTTVTACPAGGSTSANAVVTAKVTFTFITPLAALAPLFGGSLNSSQTVTGRGIMPCVG</sequence>
<reference evidence="3" key="1">
    <citation type="submission" date="2021-01" db="EMBL/GenBank/DDBJ databases">
        <title>Whole genome shotgun sequence of Planosporangium flavigriseum NBRC 105377.</title>
        <authorList>
            <person name="Komaki H."/>
            <person name="Tamura T."/>
        </authorList>
    </citation>
    <scope>NUCLEOTIDE SEQUENCE</scope>
    <source>
        <strain evidence="3">NBRC 105377</strain>
    </source>
</reference>
<evidence type="ECO:0000259" key="2">
    <source>
        <dbReference type="Pfam" id="PF07811"/>
    </source>
</evidence>
<evidence type="ECO:0000313" key="4">
    <source>
        <dbReference type="Proteomes" id="UP000653674"/>
    </source>
</evidence>
<organism evidence="3 4">
    <name type="scientific">Planosporangium flavigriseum</name>
    <dbReference type="NCBI Taxonomy" id="373681"/>
    <lineage>
        <taxon>Bacteria</taxon>
        <taxon>Bacillati</taxon>
        <taxon>Actinomycetota</taxon>
        <taxon>Actinomycetes</taxon>
        <taxon>Micromonosporales</taxon>
        <taxon>Micromonosporaceae</taxon>
        <taxon>Planosporangium</taxon>
    </lineage>
</organism>
<evidence type="ECO:0000256" key="1">
    <source>
        <dbReference type="SAM" id="Phobius"/>
    </source>
</evidence>